<accession>A0ABY0TK23</accession>
<protein>
    <submittedName>
        <fullName evidence="1">Uncharacterized protein</fullName>
    </submittedName>
</protein>
<reference evidence="1 2" key="1">
    <citation type="submission" date="2016-10" db="EMBL/GenBank/DDBJ databases">
        <authorList>
            <person name="Varghese N."/>
            <person name="Submissions S."/>
        </authorList>
    </citation>
    <scope>NUCLEOTIDE SEQUENCE [LARGE SCALE GENOMIC DNA]</scope>
    <source>
        <strain evidence="1 2">Nl1</strain>
    </source>
</reference>
<dbReference type="Proteomes" id="UP000183471">
    <property type="component" value="Unassembled WGS sequence"/>
</dbReference>
<evidence type="ECO:0000313" key="2">
    <source>
        <dbReference type="Proteomes" id="UP000183471"/>
    </source>
</evidence>
<name>A0ABY0TK23_9PROT</name>
<organism evidence="1 2">
    <name type="scientific">Nitrosospira multiformis</name>
    <dbReference type="NCBI Taxonomy" id="1231"/>
    <lineage>
        <taxon>Bacteria</taxon>
        <taxon>Pseudomonadati</taxon>
        <taxon>Pseudomonadota</taxon>
        <taxon>Betaproteobacteria</taxon>
        <taxon>Nitrosomonadales</taxon>
        <taxon>Nitrosomonadaceae</taxon>
        <taxon>Nitrosospira</taxon>
    </lineage>
</organism>
<dbReference type="EMBL" id="FNKY01000001">
    <property type="protein sequence ID" value="SDQ95808.1"/>
    <property type="molecule type" value="Genomic_DNA"/>
</dbReference>
<evidence type="ECO:0000313" key="1">
    <source>
        <dbReference type="EMBL" id="SDQ95808.1"/>
    </source>
</evidence>
<keyword evidence="2" id="KW-1185">Reference proteome</keyword>
<gene>
    <name evidence="1" type="ORF">SAMN05216402_2992</name>
</gene>
<sequence length="47" mass="5234">MAAGREICRFFDLLRELGIILNPVVGRGVKCAVFGVRGKKLQRSYVP</sequence>
<comment type="caution">
    <text evidence="1">The sequence shown here is derived from an EMBL/GenBank/DDBJ whole genome shotgun (WGS) entry which is preliminary data.</text>
</comment>
<proteinExistence type="predicted"/>